<dbReference type="PANTHER" id="PTHR46704:SF1">
    <property type="entry name" value="TELOMERE LENGTH REGULATION PROTEIN TEL2 HOMOLOG"/>
    <property type="match status" value="1"/>
</dbReference>
<protein>
    <submittedName>
        <fullName evidence="1">Uncharacterized protein</fullName>
    </submittedName>
</protein>
<dbReference type="OrthoDB" id="6753017at2759"/>
<reference evidence="1" key="1">
    <citation type="submission" date="2019-08" db="EMBL/GenBank/DDBJ databases">
        <title>The genome of the North American firefly Photinus pyralis.</title>
        <authorList>
            <consortium name="Photinus pyralis genome working group"/>
            <person name="Fallon T.R."/>
            <person name="Sander Lower S.E."/>
            <person name="Weng J.-K."/>
        </authorList>
    </citation>
    <scope>NUCLEOTIDE SEQUENCE</scope>
    <source>
        <strain evidence="1">TRF0915ILg1</strain>
        <tissue evidence="1">Whole body</tissue>
    </source>
</reference>
<sequence length="273" mass="31003">MNKIISDELFSNLMEQNLVDLLWNTTKLLKTPRPGWTGYMQNIVISDEQTGVLSTTFLPMTDINPATHSCVYMTLKFICSEAEKLNIALPVVTFDRCLWIKAMEVVCNKPEEFPNILIHLGGFHALMSYLGTIGQLLCGSGIEETLKTVLHMLTGKAYSRAITGHIVYEEPIEPMDTDEIQPSLPNLQSLMELYNKLYNGEIAVSEISSSTELLKLSFELQKKKNSLKRQSRTEKLCIMYLDMVDIAKVFIWAERTGNLKMHLQAIKHVLPFL</sequence>
<accession>A0A8K0CRY9</accession>
<evidence type="ECO:0000313" key="1">
    <source>
        <dbReference type="EMBL" id="KAF2890586.1"/>
    </source>
</evidence>
<keyword evidence="2" id="KW-1185">Reference proteome</keyword>
<name>A0A8K0CRY9_IGNLU</name>
<proteinExistence type="predicted"/>
<dbReference type="PANTHER" id="PTHR46704">
    <property type="entry name" value="CXC DOMAIN-CONTAINING PROTEIN-RELATED"/>
    <property type="match status" value="1"/>
</dbReference>
<gene>
    <name evidence="1" type="ORF">ILUMI_15587</name>
</gene>
<organism evidence="1 2">
    <name type="scientific">Ignelater luminosus</name>
    <name type="common">Cucubano</name>
    <name type="synonym">Pyrophorus luminosus</name>
    <dbReference type="NCBI Taxonomy" id="2038154"/>
    <lineage>
        <taxon>Eukaryota</taxon>
        <taxon>Metazoa</taxon>
        <taxon>Ecdysozoa</taxon>
        <taxon>Arthropoda</taxon>
        <taxon>Hexapoda</taxon>
        <taxon>Insecta</taxon>
        <taxon>Pterygota</taxon>
        <taxon>Neoptera</taxon>
        <taxon>Endopterygota</taxon>
        <taxon>Coleoptera</taxon>
        <taxon>Polyphaga</taxon>
        <taxon>Elateriformia</taxon>
        <taxon>Elateroidea</taxon>
        <taxon>Elateridae</taxon>
        <taxon>Agrypninae</taxon>
        <taxon>Pyrophorini</taxon>
        <taxon>Ignelater</taxon>
    </lineage>
</organism>
<comment type="caution">
    <text evidence="1">The sequence shown here is derived from an EMBL/GenBank/DDBJ whole genome shotgun (WGS) entry which is preliminary data.</text>
</comment>
<dbReference type="AlphaFoldDB" id="A0A8K0CRY9"/>
<dbReference type="Proteomes" id="UP000801492">
    <property type="component" value="Unassembled WGS sequence"/>
</dbReference>
<dbReference type="EMBL" id="VTPC01049671">
    <property type="protein sequence ID" value="KAF2890586.1"/>
    <property type="molecule type" value="Genomic_DNA"/>
</dbReference>
<evidence type="ECO:0000313" key="2">
    <source>
        <dbReference type="Proteomes" id="UP000801492"/>
    </source>
</evidence>
<feature type="non-terminal residue" evidence="1">
    <location>
        <position position="1"/>
    </location>
</feature>